<sequence>MEPESGGPSRLGAMRGGGGVADLFGAGKVVKVCAPMVRYSKLTFRSLVRRYDCDVCFTPMIVAADFVRSVKARDSEFTTNQADRPLIVQFAAKDAQSLADAARVVAPFSDGVDLNCGCPQRWAMAEGYGACLINKPELVKDMVQHVRNQVDNPNYAVSIKIRIHKDIRRTVDLCQKAEAAGVSWVTVHGRTADERHQPVHYDAIKTIKDSLSVPVIANGDIKSLQDIESTHQQTGVDGSRMTLQWTTVACFLYVEVGLLLVLCIPFISPQRWQRIFNFSIWGKVAPYWNKGFLTMIVVLIILFLDAVREVRKYSAGEQNKEAKLYPNMMDHLHMKLFRAQRNIYISGFSLFLWLVMRRVITLINQLATAKGTSAALQAQAESSNQAATKYMEDNELLKQVWGPGEVQGFRDGELQLLSYLKMFPRLWQKGRGRRLLLKTTMR</sequence>
<feature type="domain" description="DUS-like FMN-binding" evidence="16">
    <location>
        <begin position="33"/>
        <end position="238"/>
    </location>
</feature>
<dbReference type="Ensembl" id="ENSDCDT00010049419.1">
    <property type="protein sequence ID" value="ENSDCDP00010039635.1"/>
    <property type="gene ID" value="ENSDCDG00010025463.1"/>
</dbReference>
<evidence type="ECO:0000256" key="5">
    <source>
        <dbReference type="ARBA" id="ARBA00022694"/>
    </source>
</evidence>
<evidence type="ECO:0000256" key="1">
    <source>
        <dbReference type="ARBA" id="ARBA00001917"/>
    </source>
</evidence>
<reference evidence="18" key="3">
    <citation type="submission" date="2025-09" db="UniProtKB">
        <authorList>
            <consortium name="Ensembl"/>
        </authorList>
    </citation>
    <scope>IDENTIFICATION</scope>
</reference>
<keyword evidence="3" id="KW-0285">Flavoprotein</keyword>
<dbReference type="InterPro" id="IPR040463">
    <property type="entry name" value="BAP29/BAP31_N"/>
</dbReference>
<evidence type="ECO:0000256" key="11">
    <source>
        <dbReference type="ARBA" id="ARBA00060741"/>
    </source>
</evidence>
<evidence type="ECO:0000256" key="2">
    <source>
        <dbReference type="ARBA" id="ARBA00002468"/>
    </source>
</evidence>
<dbReference type="EC" id="1.3.1.90" evidence="12"/>
<gene>
    <name evidence="18" type="primary">bcap29</name>
</gene>
<proteinExistence type="inferred from homology"/>
<name>A0AAY4D268_9TELE</name>
<keyword evidence="15" id="KW-0472">Membrane</keyword>
<dbReference type="Pfam" id="PF05529">
    <property type="entry name" value="Bap31"/>
    <property type="match status" value="1"/>
</dbReference>
<dbReference type="FunFam" id="3.20.20.70:FF:000100">
    <property type="entry name" value="tRNA-dihydrouridine synthase"/>
    <property type="match status" value="1"/>
</dbReference>
<keyword evidence="4" id="KW-0288">FMN</keyword>
<dbReference type="PANTHER" id="PTHR11082:SF31">
    <property type="entry name" value="TRNA-DIHYDROURIDINE(20A_20B) SYNTHASE [NAD(P)+]-LIKE"/>
    <property type="match status" value="1"/>
</dbReference>
<dbReference type="PANTHER" id="PTHR11082">
    <property type="entry name" value="TRNA-DIHYDROURIDINE SYNTHASE"/>
    <property type="match status" value="1"/>
</dbReference>
<evidence type="ECO:0000256" key="13">
    <source>
        <dbReference type="ARBA" id="ARBA00073608"/>
    </source>
</evidence>
<comment type="cofactor">
    <cofactor evidence="1">
        <name>FMN</name>
        <dbReference type="ChEBI" id="CHEBI:58210"/>
    </cofactor>
</comment>
<dbReference type="AlphaFoldDB" id="A0AAY4D268"/>
<evidence type="ECO:0000256" key="6">
    <source>
        <dbReference type="ARBA" id="ARBA00023002"/>
    </source>
</evidence>
<feature type="transmembrane region" description="Helical" evidence="15">
    <location>
        <begin position="248"/>
        <end position="267"/>
    </location>
</feature>
<evidence type="ECO:0000259" key="17">
    <source>
        <dbReference type="Pfam" id="PF05529"/>
    </source>
</evidence>
<evidence type="ECO:0000259" key="16">
    <source>
        <dbReference type="Pfam" id="PF01207"/>
    </source>
</evidence>
<comment type="catalytic activity">
    <reaction evidence="9">
        <text>5,6-dihydrouridine(20b) in tRNA + NAD(+) = uridine(20b) in tRNA + NADH + H(+)</text>
        <dbReference type="Rhea" id="RHEA:53352"/>
        <dbReference type="Rhea" id="RHEA-COMP:13537"/>
        <dbReference type="Rhea" id="RHEA-COMP:13538"/>
        <dbReference type="ChEBI" id="CHEBI:15378"/>
        <dbReference type="ChEBI" id="CHEBI:57540"/>
        <dbReference type="ChEBI" id="CHEBI:57945"/>
        <dbReference type="ChEBI" id="CHEBI:65315"/>
        <dbReference type="ChEBI" id="CHEBI:74443"/>
        <dbReference type="EC" id="1.3.1.90"/>
    </reaction>
    <physiologicalReaction direction="right-to-left" evidence="9">
        <dbReference type="Rhea" id="RHEA:53354"/>
    </physiologicalReaction>
</comment>
<reference evidence="18 19" key="1">
    <citation type="submission" date="2020-06" db="EMBL/GenBank/DDBJ databases">
        <authorList>
            <consortium name="Wellcome Sanger Institute Data Sharing"/>
        </authorList>
    </citation>
    <scope>NUCLEOTIDE SEQUENCE [LARGE SCALE GENOMIC DNA]</scope>
</reference>
<comment type="catalytic activity">
    <reaction evidence="10">
        <text>5,6-dihydrouridine(20a) in tRNA + NADP(+) = uridine(20a) in tRNA + NADPH + H(+)</text>
        <dbReference type="Rhea" id="RHEA:53344"/>
        <dbReference type="Rhea" id="RHEA-COMP:13535"/>
        <dbReference type="Rhea" id="RHEA-COMP:13536"/>
        <dbReference type="ChEBI" id="CHEBI:15378"/>
        <dbReference type="ChEBI" id="CHEBI:57783"/>
        <dbReference type="ChEBI" id="CHEBI:58349"/>
        <dbReference type="ChEBI" id="CHEBI:65315"/>
        <dbReference type="ChEBI" id="CHEBI:74443"/>
        <dbReference type="EC" id="1.3.1.90"/>
    </reaction>
    <physiologicalReaction direction="right-to-left" evidence="10">
        <dbReference type="Rhea" id="RHEA:53346"/>
    </physiologicalReaction>
</comment>
<dbReference type="PROSITE" id="PS01136">
    <property type="entry name" value="UPF0034"/>
    <property type="match status" value="1"/>
</dbReference>
<reference evidence="18" key="2">
    <citation type="submission" date="2025-08" db="UniProtKB">
        <authorList>
            <consortium name="Ensembl"/>
        </authorList>
    </citation>
    <scope>IDENTIFICATION</scope>
</reference>
<dbReference type="InterPro" id="IPR013785">
    <property type="entry name" value="Aldolase_TIM"/>
</dbReference>
<evidence type="ECO:0000256" key="3">
    <source>
        <dbReference type="ARBA" id="ARBA00022630"/>
    </source>
</evidence>
<evidence type="ECO:0000256" key="8">
    <source>
        <dbReference type="ARBA" id="ARBA00051779"/>
    </source>
</evidence>
<keyword evidence="15" id="KW-0812">Transmembrane</keyword>
<dbReference type="InterPro" id="IPR018517">
    <property type="entry name" value="tRNA_hU_synthase_CS"/>
</dbReference>
<dbReference type="GeneTree" id="ENSGT00550000074907"/>
<feature type="transmembrane region" description="Helical" evidence="15">
    <location>
        <begin position="287"/>
        <end position="304"/>
    </location>
</feature>
<comment type="catalytic activity">
    <reaction evidence="7">
        <text>5,6-dihydrouridine(20b) in tRNA + NADP(+) = uridine(20b) in tRNA + NADPH + H(+)</text>
        <dbReference type="Rhea" id="RHEA:53356"/>
        <dbReference type="Rhea" id="RHEA-COMP:13537"/>
        <dbReference type="Rhea" id="RHEA-COMP:13538"/>
        <dbReference type="ChEBI" id="CHEBI:15378"/>
        <dbReference type="ChEBI" id="CHEBI:57783"/>
        <dbReference type="ChEBI" id="CHEBI:58349"/>
        <dbReference type="ChEBI" id="CHEBI:65315"/>
        <dbReference type="ChEBI" id="CHEBI:74443"/>
        <dbReference type="EC" id="1.3.1.90"/>
    </reaction>
    <physiologicalReaction direction="right-to-left" evidence="7">
        <dbReference type="Rhea" id="RHEA:53358"/>
    </physiologicalReaction>
</comment>
<evidence type="ECO:0000256" key="4">
    <source>
        <dbReference type="ARBA" id="ARBA00022643"/>
    </source>
</evidence>
<feature type="transmembrane region" description="Helical" evidence="15">
    <location>
        <begin position="343"/>
        <end position="360"/>
    </location>
</feature>
<evidence type="ECO:0000256" key="9">
    <source>
        <dbReference type="ARBA" id="ARBA00051932"/>
    </source>
</evidence>
<dbReference type="Proteomes" id="UP000694580">
    <property type="component" value="Chromosome 15"/>
</dbReference>
<evidence type="ECO:0000256" key="14">
    <source>
        <dbReference type="ARBA" id="ARBA00075658"/>
    </source>
</evidence>
<dbReference type="Pfam" id="PF01207">
    <property type="entry name" value="Dus"/>
    <property type="match status" value="1"/>
</dbReference>
<protein>
    <recommendedName>
        <fullName evidence="13">tRNA-dihydrouridine(20a/20b) synthase [NAD(P)+]-like</fullName>
        <ecNumber evidence="12">1.3.1.90</ecNumber>
    </recommendedName>
    <alternativeName>
        <fullName evidence="14">tRNA-dihydrouridine synthase 4-like</fullName>
    </alternativeName>
</protein>
<comment type="function">
    <text evidence="2">Catalyzes the synthesis of dihydrouridine, a modified base found in the D-loop of most tRNAs.</text>
</comment>
<evidence type="ECO:0000256" key="10">
    <source>
        <dbReference type="ARBA" id="ARBA00052996"/>
    </source>
</evidence>
<comment type="similarity">
    <text evidence="11">Belongs to the Dus family. Dus4 subfamily.</text>
</comment>
<evidence type="ECO:0000313" key="18">
    <source>
        <dbReference type="Ensembl" id="ENSDCDP00010039635.1"/>
    </source>
</evidence>
<dbReference type="SUPFAM" id="SSF51395">
    <property type="entry name" value="FMN-linked oxidoreductases"/>
    <property type="match status" value="1"/>
</dbReference>
<keyword evidence="19" id="KW-1185">Reference proteome</keyword>
<evidence type="ECO:0000256" key="15">
    <source>
        <dbReference type="SAM" id="Phobius"/>
    </source>
</evidence>
<dbReference type="Gene3D" id="3.20.20.70">
    <property type="entry name" value="Aldolase class I"/>
    <property type="match status" value="1"/>
</dbReference>
<accession>A0AAY4D268</accession>
<organism evidence="18 19">
    <name type="scientific">Denticeps clupeoides</name>
    <name type="common">denticle herring</name>
    <dbReference type="NCBI Taxonomy" id="299321"/>
    <lineage>
        <taxon>Eukaryota</taxon>
        <taxon>Metazoa</taxon>
        <taxon>Chordata</taxon>
        <taxon>Craniata</taxon>
        <taxon>Vertebrata</taxon>
        <taxon>Euteleostomi</taxon>
        <taxon>Actinopterygii</taxon>
        <taxon>Neopterygii</taxon>
        <taxon>Teleostei</taxon>
        <taxon>Clupei</taxon>
        <taxon>Clupeiformes</taxon>
        <taxon>Denticipitoidei</taxon>
        <taxon>Denticipitidae</taxon>
        <taxon>Denticeps</taxon>
    </lineage>
</organism>
<evidence type="ECO:0000256" key="7">
    <source>
        <dbReference type="ARBA" id="ARBA00050434"/>
    </source>
</evidence>
<dbReference type="GO" id="GO:0050660">
    <property type="term" value="F:flavin adenine dinucleotide binding"/>
    <property type="evidence" value="ECO:0007669"/>
    <property type="project" value="InterPro"/>
</dbReference>
<dbReference type="CDD" id="cd02801">
    <property type="entry name" value="DUS_like_FMN"/>
    <property type="match status" value="1"/>
</dbReference>
<evidence type="ECO:0000313" key="19">
    <source>
        <dbReference type="Proteomes" id="UP000694580"/>
    </source>
</evidence>
<dbReference type="GO" id="GO:0102266">
    <property type="term" value="F:tRNA-dihydrouridine20a synthase activity"/>
    <property type="evidence" value="ECO:0007669"/>
    <property type="project" value="UniProtKB-EC"/>
</dbReference>
<keyword evidence="15" id="KW-1133">Transmembrane helix</keyword>
<feature type="domain" description="BAP29/BAP31 transmembrane" evidence="17">
    <location>
        <begin position="241"/>
        <end position="374"/>
    </location>
</feature>
<evidence type="ECO:0000256" key="12">
    <source>
        <dbReference type="ARBA" id="ARBA00066483"/>
    </source>
</evidence>
<dbReference type="InterPro" id="IPR035587">
    <property type="entry name" value="DUS-like_FMN-bd"/>
</dbReference>
<keyword evidence="6" id="KW-0560">Oxidoreductase</keyword>
<keyword evidence="5" id="KW-0819">tRNA processing</keyword>
<comment type="catalytic activity">
    <reaction evidence="8">
        <text>5,6-dihydrouridine(20a) in tRNA + NAD(+) = uridine(20a) in tRNA + NADH + H(+)</text>
        <dbReference type="Rhea" id="RHEA:53348"/>
        <dbReference type="Rhea" id="RHEA-COMP:13535"/>
        <dbReference type="Rhea" id="RHEA-COMP:13536"/>
        <dbReference type="ChEBI" id="CHEBI:15378"/>
        <dbReference type="ChEBI" id="CHEBI:57540"/>
        <dbReference type="ChEBI" id="CHEBI:57945"/>
        <dbReference type="ChEBI" id="CHEBI:65315"/>
        <dbReference type="ChEBI" id="CHEBI:74443"/>
        <dbReference type="EC" id="1.3.1.90"/>
    </reaction>
    <physiologicalReaction direction="right-to-left" evidence="8">
        <dbReference type="Rhea" id="RHEA:53350"/>
    </physiologicalReaction>
</comment>